<evidence type="ECO:0000313" key="1">
    <source>
        <dbReference type="EMBL" id="MBB5285253.1"/>
    </source>
</evidence>
<gene>
    <name evidence="1" type="ORF">HNQ92_003410</name>
</gene>
<dbReference type="EMBL" id="JACHGF010000005">
    <property type="protein sequence ID" value="MBB5285253.1"/>
    <property type="molecule type" value="Genomic_DNA"/>
</dbReference>
<comment type="caution">
    <text evidence="1">The sequence shown here is derived from an EMBL/GenBank/DDBJ whole genome shotgun (WGS) entry which is preliminary data.</text>
</comment>
<sequence length="210" mass="24493">MGRIKTGANSRFAKAGVSCFYDSEVLNSSFVHLMKFSAKNPRLRKAAKRCLQLDHTLLMSEATNYIPKTELELEAWMKANCFNFQSYSINGNAIFEGYGIDRFGSLFIWYYTERGERNTLKYFQTEEEIVEYVFTELQNDKWAKAHCIGFTTNKNEAVELSEKLNSLTIDFFQDEIPYYGLNNPVFRTFVLGCDWKRVNDLKQKYYKAPS</sequence>
<dbReference type="Proteomes" id="UP000557307">
    <property type="component" value="Unassembled WGS sequence"/>
</dbReference>
<dbReference type="AlphaFoldDB" id="A0A840TVF9"/>
<accession>A0A840TVF9</accession>
<protein>
    <submittedName>
        <fullName evidence="1">Uncharacterized protein</fullName>
    </submittedName>
</protein>
<evidence type="ECO:0000313" key="2">
    <source>
        <dbReference type="Proteomes" id="UP000557307"/>
    </source>
</evidence>
<reference evidence="1 2" key="1">
    <citation type="submission" date="2020-08" db="EMBL/GenBank/DDBJ databases">
        <title>Genomic Encyclopedia of Type Strains, Phase IV (KMG-IV): sequencing the most valuable type-strain genomes for metagenomic binning, comparative biology and taxonomic classification.</title>
        <authorList>
            <person name="Goeker M."/>
        </authorList>
    </citation>
    <scope>NUCLEOTIDE SEQUENCE [LARGE SCALE GENOMIC DNA]</scope>
    <source>
        <strain evidence="1 2">DSM 105074</strain>
    </source>
</reference>
<proteinExistence type="predicted"/>
<organism evidence="1 2">
    <name type="scientific">Rhabdobacter roseus</name>
    <dbReference type="NCBI Taxonomy" id="1655419"/>
    <lineage>
        <taxon>Bacteria</taxon>
        <taxon>Pseudomonadati</taxon>
        <taxon>Bacteroidota</taxon>
        <taxon>Cytophagia</taxon>
        <taxon>Cytophagales</taxon>
        <taxon>Cytophagaceae</taxon>
        <taxon>Rhabdobacter</taxon>
    </lineage>
</organism>
<keyword evidence="2" id="KW-1185">Reference proteome</keyword>
<name>A0A840TVF9_9BACT</name>
<dbReference type="RefSeq" id="WP_184175822.1">
    <property type="nucleotide sequence ID" value="NZ_JACHGF010000005.1"/>
</dbReference>